<dbReference type="GO" id="GO:0005789">
    <property type="term" value="C:endoplasmic reticulum membrane"/>
    <property type="evidence" value="ECO:0007669"/>
    <property type="project" value="UniProtKB-SubCell"/>
</dbReference>
<dbReference type="InterPro" id="IPR016292">
    <property type="entry name" value="Epoxide_hydrolase"/>
</dbReference>
<comment type="catalytic activity">
    <reaction evidence="1 6">
        <text>1-(4-methoxyphenyl)-N-methyl-N-[(3-methyloxetan-3-yl)methyl]methanamine + H2O = 2-{[(4-methoxybenzyl)(methyl)amino]methyl}-2-methylpropane-1,3-diol</text>
        <dbReference type="Rhea" id="RHEA:55764"/>
        <dbReference type="ChEBI" id="CHEBI:15377"/>
        <dbReference type="ChEBI" id="CHEBI:139161"/>
        <dbReference type="ChEBI" id="CHEBI:139164"/>
        <dbReference type="EC" id="3.3.2.9"/>
    </reaction>
</comment>
<keyword evidence="5 6" id="KW-0378">Hydrolase</keyword>
<dbReference type="InterPro" id="IPR000639">
    <property type="entry name" value="Epox_hydrolase-like"/>
</dbReference>
<evidence type="ECO:0000256" key="6">
    <source>
        <dbReference type="PIRNR" id="PIRNR001112"/>
    </source>
</evidence>
<dbReference type="SUPFAM" id="SSF53474">
    <property type="entry name" value="alpha/beta-Hydrolases"/>
    <property type="match status" value="1"/>
</dbReference>
<dbReference type="InterPro" id="IPR010497">
    <property type="entry name" value="Epoxide_hydro_N"/>
</dbReference>
<feature type="domain" description="Epoxide hydrolase N-terminal" evidence="8">
    <location>
        <begin position="52"/>
        <end position="161"/>
    </location>
</feature>
<comment type="similarity">
    <text evidence="3 6">Belongs to the peptidase S33 family.</text>
</comment>
<keyword evidence="6" id="KW-0472">Membrane</keyword>
<dbReference type="PANTHER" id="PTHR21661:SF35">
    <property type="entry name" value="EPOXIDE HYDROLASE"/>
    <property type="match status" value="1"/>
</dbReference>
<evidence type="ECO:0000256" key="3">
    <source>
        <dbReference type="ARBA" id="ARBA00010088"/>
    </source>
</evidence>
<evidence type="ECO:0000256" key="2">
    <source>
        <dbReference type="ARBA" id="ARBA00004111"/>
    </source>
</evidence>
<organism evidence="9">
    <name type="scientific">Mythimna separata</name>
    <name type="common">Oriental armyworm</name>
    <name type="synonym">Pseudaletia separata</name>
    <dbReference type="NCBI Taxonomy" id="271217"/>
    <lineage>
        <taxon>Eukaryota</taxon>
        <taxon>Metazoa</taxon>
        <taxon>Ecdysozoa</taxon>
        <taxon>Arthropoda</taxon>
        <taxon>Hexapoda</taxon>
        <taxon>Insecta</taxon>
        <taxon>Pterygota</taxon>
        <taxon>Neoptera</taxon>
        <taxon>Endopterygota</taxon>
        <taxon>Lepidoptera</taxon>
        <taxon>Glossata</taxon>
        <taxon>Ditrysia</taxon>
        <taxon>Noctuoidea</taxon>
        <taxon>Noctuidae</taxon>
        <taxon>Noctuinae</taxon>
        <taxon>Hadenini</taxon>
        <taxon>Mythimna</taxon>
    </lineage>
</organism>
<evidence type="ECO:0000313" key="9">
    <source>
        <dbReference type="EMBL" id="QOI60665.1"/>
    </source>
</evidence>
<accession>A0A7L8YXN3</accession>
<keyword evidence="4 6" id="KW-0058">Aromatic hydrocarbons catabolism</keyword>
<dbReference type="InterPro" id="IPR029058">
    <property type="entry name" value="AB_hydrolase_fold"/>
</dbReference>
<protein>
    <recommendedName>
        <fullName evidence="6">Epoxide hydrolase</fullName>
        <ecNumber evidence="6">3.3.2.9</ecNumber>
    </recommendedName>
</protein>
<reference evidence="9" key="1">
    <citation type="submission" date="2020-07" db="EMBL/GenBank/DDBJ databases">
        <title>Isolation and characterization of juvenile hormone epoxide hydrolase in Mythimna separata.</title>
        <authorList>
            <person name="Li Z."/>
            <person name="Fan D."/>
            <person name="Zhang L."/>
        </authorList>
    </citation>
    <scope>NUCLEOTIDE SEQUENCE</scope>
</reference>
<evidence type="ECO:0000256" key="1">
    <source>
        <dbReference type="ARBA" id="ARBA00000221"/>
    </source>
</evidence>
<dbReference type="GO" id="GO:0097176">
    <property type="term" value="P:epoxide metabolic process"/>
    <property type="evidence" value="ECO:0007669"/>
    <property type="project" value="TreeGrafter"/>
</dbReference>
<comment type="subcellular location">
    <subcellularLocation>
        <location evidence="6">Endoplasmic reticulum membrane</location>
    </subcellularLocation>
    <subcellularLocation>
        <location evidence="2">Microsome membrane</location>
        <topology evidence="2">Single-pass membrane protein</topology>
    </subcellularLocation>
</comment>
<comment type="catalytic activity">
    <reaction evidence="6">
        <text>cis-stilbene oxide + H2O = (1R,2R)-hydrobenzoin</text>
        <dbReference type="Rhea" id="RHEA:23900"/>
        <dbReference type="ChEBI" id="CHEBI:15377"/>
        <dbReference type="ChEBI" id="CHEBI:50004"/>
        <dbReference type="ChEBI" id="CHEBI:50014"/>
        <dbReference type="EC" id="3.3.2.9"/>
    </reaction>
</comment>
<dbReference type="Pfam" id="PF06441">
    <property type="entry name" value="EHN"/>
    <property type="match status" value="1"/>
</dbReference>
<comment type="function">
    <text evidence="6">Catalyzes juvenile hormone hydrolysis.</text>
</comment>
<dbReference type="PRINTS" id="PR00412">
    <property type="entry name" value="EPOXHYDRLASE"/>
</dbReference>
<dbReference type="GO" id="GO:0033961">
    <property type="term" value="F:cis-stilbene-oxide hydrolase activity"/>
    <property type="evidence" value="ECO:0007669"/>
    <property type="project" value="UniProtKB-UniRule"/>
</dbReference>
<evidence type="ECO:0000256" key="4">
    <source>
        <dbReference type="ARBA" id="ARBA00022797"/>
    </source>
</evidence>
<evidence type="ECO:0000256" key="7">
    <source>
        <dbReference type="SAM" id="SignalP"/>
    </source>
</evidence>
<dbReference type="PIRSF" id="PIRSF001112">
    <property type="entry name" value="Epoxide_hydrolase"/>
    <property type="match status" value="1"/>
</dbReference>
<evidence type="ECO:0000259" key="8">
    <source>
        <dbReference type="Pfam" id="PF06441"/>
    </source>
</evidence>
<dbReference type="AlphaFoldDB" id="A0A7L8YXN3"/>
<feature type="chain" id="PRO_5029646022" description="Epoxide hydrolase" evidence="7">
    <location>
        <begin position="20"/>
        <end position="469"/>
    </location>
</feature>
<dbReference type="SMR" id="A0A7L8YXN3"/>
<keyword evidence="6" id="KW-0256">Endoplasmic reticulum</keyword>
<feature type="signal peptide" evidence="7">
    <location>
        <begin position="1"/>
        <end position="19"/>
    </location>
</feature>
<dbReference type="EMBL" id="MT802191">
    <property type="protein sequence ID" value="QOI60665.1"/>
    <property type="molecule type" value="mRNA"/>
</dbReference>
<proteinExistence type="evidence at transcript level"/>
<dbReference type="PANTHER" id="PTHR21661">
    <property type="entry name" value="EPOXIDE HYDROLASE 1-RELATED"/>
    <property type="match status" value="1"/>
</dbReference>
<dbReference type="Gene3D" id="3.40.50.1820">
    <property type="entry name" value="alpha/beta hydrolase"/>
    <property type="match status" value="1"/>
</dbReference>
<evidence type="ECO:0000256" key="5">
    <source>
        <dbReference type="ARBA" id="ARBA00022801"/>
    </source>
</evidence>
<dbReference type="EC" id="3.3.2.9" evidence="6"/>
<keyword evidence="7" id="KW-0732">Signal</keyword>
<name>A0A7L8YXN3_MYTSE</name>
<sequence>MNAFVRIFVFSACVSLVLGSTAEEILSSEFIDGLSEEWWGPSGEEKNASTCITPFRVKMADKMIKDLRFRIKNRRQVTPPLEGVGFEYGFNTDELDYWMDFWANHYNFTEREAYMNKYPQFKTNIQGLDIHFVRVKPQVHKDVEVLPLLMLHGWPGSVLEFYEVIPIITEYCEHNGFAVEVIVPSLPGFGFSDGATRPGLGIIEIAAVLRNLMHRLGFKKFYVQGGNFGTLTANQMVTLYPEEILGYHTNLPFLLAPNVLIPYVAGSLSPFQQSLVVDPALADRMYPILKIFLADMEETGFLHVHATKPDTVGIGMSDSPMALFTWLTQAVSWASRASNKFKHDGGLHDLYTPESIIDNIMYYWSDNKFTTATRLYAESFNLRTLGTRIESIPTPVPTCTVHAKNEIIYMSPAMLKIKYTNLLSSVPLDDYGHFLAWEAPEVFSRVVIDALVEFRAYHAKNKNCNHNEL</sequence>